<evidence type="ECO:0000313" key="1">
    <source>
        <dbReference type="EMBL" id="CAH6722470.1"/>
    </source>
</evidence>
<proteinExistence type="predicted"/>
<evidence type="ECO:0000313" key="2">
    <source>
        <dbReference type="Proteomes" id="UP001152531"/>
    </source>
</evidence>
<comment type="caution">
    <text evidence="1">The sequence shown here is derived from an EMBL/GenBank/DDBJ whole genome shotgun (WGS) entry which is preliminary data.</text>
</comment>
<reference evidence="1" key="1">
    <citation type="submission" date="2022-06" db="EMBL/GenBank/DDBJ databases">
        <authorList>
            <person name="Legras J.-L."/>
            <person name="Devillers H."/>
            <person name="Grondin C."/>
        </authorList>
    </citation>
    <scope>NUCLEOTIDE SEQUENCE</scope>
    <source>
        <strain evidence="1">CLIB 1444</strain>
    </source>
</reference>
<sequence>MQDMVPTTTDSTENVGDSNEINHDHGPQVSDSDVSRSDIVDDGSPLKRSQSANEGSNDNIITAKPPRRNKPKMHTRTPSYNKVNTINRPNLNRSKSTDGIVRIKRNNRSFTKIATLQPLTKTLSNQSLKSNKSNTSLKNLNINLAYGGLKLSAKQGKAILKLNDDNDEYEDLSDEEANELENSAELLAQQSLQQQQPTPEQQATPLPEPEQPQEAEISNNTQDNDMQHVFQQALGQYVSEPEVNKENHLSPSPRPELYTSGVQSDPLIKTEPLDSHPKQPTTHNIQEALRSKSPESPSSQEGSKQDITTEQSDDRLNKLPDSTDDLTPSSNLYGGSLFLSQSTGLIRKIDPKQMEYPSEGNEGESYNDSNGGISFKANPIDLNVAEPVLTNKPAVKLNSYQPNQTIFNNLQRTNNQYVNSKKQSQQKASDEKNGIEPAKSRAIPPQHIQLKDLGVTDFANFLNNNVNLNDGNDNRTQQRLWLQRENSLMDVSIDPNQLANFSSLSLNKLMFAHNYNQSNQHLNQMTPQTPSGGFQLGMTPINNELQNHQPGGIVTANHQSASVPHQNNGVNVSVTSVNNSSSTSQSTTPNDNPPLQNSVSTTNINGLLYMLQNGSTNLIQSRIEFERLNREYLNVRRYLNPIGVSLNRVKNNTIKIKKSNDKKDVNNDANTFEEFSPNFKDKEEEINNTLNKIWQDALISTSSVAQNQSNTSLNASMQRPQIARLPSRNQYMNLRNSQTPTTRAVKFAAAQAAANRQ</sequence>
<organism evidence="1 2">
    <name type="scientific">[Candida] jaroonii</name>
    <dbReference type="NCBI Taxonomy" id="467808"/>
    <lineage>
        <taxon>Eukaryota</taxon>
        <taxon>Fungi</taxon>
        <taxon>Dikarya</taxon>
        <taxon>Ascomycota</taxon>
        <taxon>Saccharomycotina</taxon>
        <taxon>Pichiomycetes</taxon>
        <taxon>Debaryomycetaceae</taxon>
        <taxon>Yamadazyma</taxon>
    </lineage>
</organism>
<dbReference type="Proteomes" id="UP001152531">
    <property type="component" value="Unassembled WGS sequence"/>
</dbReference>
<accession>A0ACA9YBN5</accession>
<dbReference type="EMBL" id="CALSDN010000009">
    <property type="protein sequence ID" value="CAH6722470.1"/>
    <property type="molecule type" value="Genomic_DNA"/>
</dbReference>
<gene>
    <name evidence="1" type="ORF">CLIB1444_09S04280</name>
</gene>
<keyword evidence="2" id="KW-1185">Reference proteome</keyword>
<protein>
    <submittedName>
        <fullName evidence="1">Uncharacterized protein</fullName>
    </submittedName>
</protein>
<name>A0ACA9YBN5_9ASCO</name>